<dbReference type="PANTHER" id="PTHR47926">
    <property type="entry name" value="PENTATRICOPEPTIDE REPEAT-CONTAINING PROTEIN"/>
    <property type="match status" value="1"/>
</dbReference>
<dbReference type="Pfam" id="PF14432">
    <property type="entry name" value="DYW_deaminase"/>
    <property type="match status" value="1"/>
</dbReference>
<dbReference type="InterPro" id="IPR046849">
    <property type="entry name" value="E2_motif"/>
</dbReference>
<comment type="caution">
    <text evidence="5">The sequence shown here is derived from an EMBL/GenBank/DDBJ whole genome shotgun (WGS) entry which is preliminary data.</text>
</comment>
<dbReference type="InterPro" id="IPR046960">
    <property type="entry name" value="PPR_At4g14850-like_plant"/>
</dbReference>
<evidence type="ECO:0000313" key="6">
    <source>
        <dbReference type="Proteomes" id="UP001318860"/>
    </source>
</evidence>
<reference evidence="5 6" key="1">
    <citation type="journal article" date="2021" name="Comput. Struct. Biotechnol. J.">
        <title>De novo genome assembly of the potent medicinal plant Rehmannia glutinosa using nanopore technology.</title>
        <authorList>
            <person name="Ma L."/>
            <person name="Dong C."/>
            <person name="Song C."/>
            <person name="Wang X."/>
            <person name="Zheng X."/>
            <person name="Niu Y."/>
            <person name="Chen S."/>
            <person name="Feng W."/>
        </authorList>
    </citation>
    <scope>NUCLEOTIDE SEQUENCE [LARGE SCALE GENOMIC DNA]</scope>
    <source>
        <strain evidence="5">DH-2019</strain>
    </source>
</reference>
<evidence type="ECO:0000259" key="4">
    <source>
        <dbReference type="Pfam" id="PF14432"/>
    </source>
</evidence>
<comment type="similarity">
    <text evidence="1">Belongs to the PPR family. PCMP-H subfamily.</text>
</comment>
<dbReference type="PROSITE" id="PS51375">
    <property type="entry name" value="PPR"/>
    <property type="match status" value="5"/>
</dbReference>
<feature type="repeat" description="PPR" evidence="3">
    <location>
        <begin position="105"/>
        <end position="139"/>
    </location>
</feature>
<dbReference type="Proteomes" id="UP001318860">
    <property type="component" value="Unassembled WGS sequence"/>
</dbReference>
<dbReference type="Pfam" id="PF01535">
    <property type="entry name" value="PPR"/>
    <property type="match status" value="1"/>
</dbReference>
<accession>A0ABR0VL79</accession>
<dbReference type="InterPro" id="IPR002885">
    <property type="entry name" value="PPR_rpt"/>
</dbReference>
<evidence type="ECO:0000313" key="5">
    <source>
        <dbReference type="EMBL" id="KAK6134864.1"/>
    </source>
</evidence>
<feature type="repeat" description="PPR" evidence="3">
    <location>
        <begin position="408"/>
        <end position="442"/>
    </location>
</feature>
<sequence>MSFPTTIKQGAFKFPPPPLKNLNFPFTFPQLFSSSSRSSIDAESFYTSLLEKSSHKIHLSQIHNQLYIHGLQNNGFIITKFIHVSSNLKEIGYARQLFDEFPDKYVFLWNAIIKGYSMYHMLDKVVEMYSRMQRAFVSPDTFTFPHVLKACGGLPAVGYGRAVHAQIFRHGFEDDVVVQNALLSFYVKCGENYLGRIIFEGLSNKNVVSWTSIISGYAQSGQPMEALRIFRDMRGSDVKPDWIALVSVLKAYSDVEVLSQGMCLHGSAIKIGHEFEPDLQIALTSLYAKCGQVMAAKSLFDQMKSENVILWNVMISGFAKNGHANEALELFTEMISRNIQPDAVTIQSSVLASAQLGSLEQAKWMDNYVDNSKFKDDLIINTALIDMYAKCGSVEYARKVFNRIADKDVVVWSAMIMGYGLHGWGREAINLFNEMKDAGVRPNDVTFLGLITACSHSGLVEEGWEFFLSMKDYGVEPHQKHFAGVVDLLGRAGYLEKAHNFITVMPVEPGVSVWGALLSACKVHRRVTLARMWDGVAKVRVLMKSKGLNKDLGYSNIEINGKLQTFRIGDKSHPRSDEIYKKLEWLEMRLLECGFTTDTESALHDLDEEDKEVTLCNHSERLAIACGLISTSPGTTLRITKNLRACLGSEISQIQYQSTKHEAGIWVLMQYRDEKHFVRIKDRQWNTSAAEEAFNNPTSRYFTKLMPCDSDEVDICMNWRSTIVESDVEDHCRIIFKI</sequence>
<protein>
    <recommendedName>
        <fullName evidence="4">DYW domain-containing protein</fullName>
    </recommendedName>
</protein>
<feature type="repeat" description="PPR" evidence="3">
    <location>
        <begin position="307"/>
        <end position="341"/>
    </location>
</feature>
<feature type="repeat" description="PPR" evidence="3">
    <location>
        <begin position="206"/>
        <end position="240"/>
    </location>
</feature>
<keyword evidence="2" id="KW-0677">Repeat</keyword>
<proteinExistence type="inferred from homology"/>
<organism evidence="5 6">
    <name type="scientific">Rehmannia glutinosa</name>
    <name type="common">Chinese foxglove</name>
    <dbReference type="NCBI Taxonomy" id="99300"/>
    <lineage>
        <taxon>Eukaryota</taxon>
        <taxon>Viridiplantae</taxon>
        <taxon>Streptophyta</taxon>
        <taxon>Embryophyta</taxon>
        <taxon>Tracheophyta</taxon>
        <taxon>Spermatophyta</taxon>
        <taxon>Magnoliopsida</taxon>
        <taxon>eudicotyledons</taxon>
        <taxon>Gunneridae</taxon>
        <taxon>Pentapetalae</taxon>
        <taxon>asterids</taxon>
        <taxon>lamiids</taxon>
        <taxon>Lamiales</taxon>
        <taxon>Orobanchaceae</taxon>
        <taxon>Rehmannieae</taxon>
        <taxon>Rehmannia</taxon>
    </lineage>
</organism>
<dbReference type="EMBL" id="JABTTQ020001130">
    <property type="protein sequence ID" value="KAK6134864.1"/>
    <property type="molecule type" value="Genomic_DNA"/>
</dbReference>
<evidence type="ECO:0000256" key="2">
    <source>
        <dbReference type="ARBA" id="ARBA00022737"/>
    </source>
</evidence>
<dbReference type="InterPro" id="IPR011990">
    <property type="entry name" value="TPR-like_helical_dom_sf"/>
</dbReference>
<evidence type="ECO:0000256" key="1">
    <source>
        <dbReference type="ARBA" id="ARBA00006643"/>
    </source>
</evidence>
<evidence type="ECO:0000256" key="3">
    <source>
        <dbReference type="PROSITE-ProRule" id="PRU00708"/>
    </source>
</evidence>
<gene>
    <name evidence="5" type="ORF">DH2020_031405</name>
</gene>
<keyword evidence="6" id="KW-1185">Reference proteome</keyword>
<name>A0ABR0VL79_REHGL</name>
<feature type="repeat" description="PPR" evidence="3">
    <location>
        <begin position="443"/>
        <end position="477"/>
    </location>
</feature>
<dbReference type="NCBIfam" id="TIGR00756">
    <property type="entry name" value="PPR"/>
    <property type="match status" value="5"/>
</dbReference>
<dbReference type="InterPro" id="IPR032867">
    <property type="entry name" value="DYW_dom"/>
</dbReference>
<dbReference type="SUPFAM" id="SSF48452">
    <property type="entry name" value="TPR-like"/>
    <property type="match status" value="1"/>
</dbReference>
<dbReference type="PANTHER" id="PTHR47926:SF396">
    <property type="entry name" value="PENTATRICOPEPTIDE REPEAT-CONTAINING PROTEIN"/>
    <property type="match status" value="1"/>
</dbReference>
<dbReference type="Pfam" id="PF20430">
    <property type="entry name" value="Eplus_motif"/>
    <property type="match status" value="1"/>
</dbReference>
<feature type="domain" description="DYW" evidence="4">
    <location>
        <begin position="594"/>
        <end position="678"/>
    </location>
</feature>
<dbReference type="Gene3D" id="1.25.40.10">
    <property type="entry name" value="Tetratricopeptide repeat domain"/>
    <property type="match status" value="4"/>
</dbReference>
<dbReference type="Pfam" id="PF13041">
    <property type="entry name" value="PPR_2"/>
    <property type="match status" value="3"/>
</dbReference>